<organism evidence="2 3">
    <name type="scientific">Hymenobacter artigasi</name>
    <dbReference type="NCBI Taxonomy" id="2719616"/>
    <lineage>
        <taxon>Bacteria</taxon>
        <taxon>Pseudomonadati</taxon>
        <taxon>Bacteroidota</taxon>
        <taxon>Cytophagia</taxon>
        <taxon>Cytophagales</taxon>
        <taxon>Hymenobacteraceae</taxon>
        <taxon>Hymenobacter</taxon>
    </lineage>
</organism>
<keyword evidence="3" id="KW-1185">Reference proteome</keyword>
<dbReference type="Pfam" id="PF13470">
    <property type="entry name" value="PIN_3"/>
    <property type="match status" value="1"/>
</dbReference>
<evidence type="ECO:0000259" key="1">
    <source>
        <dbReference type="Pfam" id="PF13470"/>
    </source>
</evidence>
<dbReference type="Proteomes" id="UP000717634">
    <property type="component" value="Unassembled WGS sequence"/>
</dbReference>
<proteinExistence type="predicted"/>
<dbReference type="SUPFAM" id="SSF88723">
    <property type="entry name" value="PIN domain-like"/>
    <property type="match status" value="1"/>
</dbReference>
<dbReference type="InterPro" id="IPR029060">
    <property type="entry name" value="PIN-like_dom_sf"/>
</dbReference>
<gene>
    <name evidence="2" type="ORF">HBN54_003470</name>
</gene>
<evidence type="ECO:0000313" key="2">
    <source>
        <dbReference type="EMBL" id="NKI90860.1"/>
    </source>
</evidence>
<evidence type="ECO:0000313" key="3">
    <source>
        <dbReference type="Proteomes" id="UP000717634"/>
    </source>
</evidence>
<feature type="domain" description="PIN" evidence="1">
    <location>
        <begin position="2"/>
        <end position="63"/>
    </location>
</feature>
<accession>A0ABX1HKX1</accession>
<comment type="caution">
    <text evidence="2">The sequence shown here is derived from an EMBL/GenBank/DDBJ whole genome shotgun (WGS) entry which is preliminary data.</text>
</comment>
<dbReference type="InterPro" id="IPR002716">
    <property type="entry name" value="PIN_dom"/>
</dbReference>
<dbReference type="RefSeq" id="WP_168674447.1">
    <property type="nucleotide sequence ID" value="NZ_JAAVTK010000011.1"/>
</dbReference>
<protein>
    <submittedName>
        <fullName evidence="2">Nucleic acid-binding protein</fullName>
    </submittedName>
</protein>
<reference evidence="2 3" key="1">
    <citation type="submission" date="2020-03" db="EMBL/GenBank/DDBJ databases">
        <title>Genomic Encyclopedia of Type Strains, Phase IV (KMG-V): Genome sequencing to study the core and pangenomes of soil and plant-associated prokaryotes.</title>
        <authorList>
            <person name="Whitman W."/>
        </authorList>
    </citation>
    <scope>NUCLEOTIDE SEQUENCE [LARGE SCALE GENOMIC DNA]</scope>
    <source>
        <strain evidence="2 3">1B</strain>
    </source>
</reference>
<name>A0ABX1HKX1_9BACT</name>
<dbReference type="EMBL" id="JAAVTK010000011">
    <property type="protein sequence ID" value="NKI90860.1"/>
    <property type="molecule type" value="Genomic_DNA"/>
</dbReference>
<sequence length="73" mass="8231">MRVVLDTNVLLVSIGRQSPFRPIFDALLQQRLTLVVSTRILLEYEEIIGQRNGPAVAHNVLQALGNLRNVSRH</sequence>